<name>A0ABU5DIN0_9BURK</name>
<accession>A0ABU5DIN0</accession>
<proteinExistence type="predicted"/>
<organism evidence="1 2">
    <name type="scientific">Roseateles agri</name>
    <dbReference type="NCBI Taxonomy" id="3098619"/>
    <lineage>
        <taxon>Bacteria</taxon>
        <taxon>Pseudomonadati</taxon>
        <taxon>Pseudomonadota</taxon>
        <taxon>Betaproteobacteria</taxon>
        <taxon>Burkholderiales</taxon>
        <taxon>Sphaerotilaceae</taxon>
        <taxon>Roseateles</taxon>
    </lineage>
</organism>
<sequence length="99" mass="10618">MTSSTSPSTDSLAAEADQRLIDKQMAGVVEAIMIQSYSLANKGFIPSDAQIAAYIASLDEETLLQKIRRHPGAASTRALSADDTALLRWARLVGQRGAR</sequence>
<reference evidence="1 2" key="1">
    <citation type="submission" date="2023-11" db="EMBL/GenBank/DDBJ databases">
        <title>Paucibacter sp. nov., isolated from fresh soil in Korea.</title>
        <authorList>
            <person name="Le N.T.T."/>
        </authorList>
    </citation>
    <scope>NUCLEOTIDE SEQUENCE [LARGE SCALE GENOMIC DNA]</scope>
    <source>
        <strain evidence="1 2">R3-3</strain>
    </source>
</reference>
<dbReference type="EMBL" id="JAXCLA010000005">
    <property type="protein sequence ID" value="MDY0746151.1"/>
    <property type="molecule type" value="Genomic_DNA"/>
</dbReference>
<dbReference type="RefSeq" id="WP_320424049.1">
    <property type="nucleotide sequence ID" value="NZ_JAXCLA010000005.1"/>
</dbReference>
<protein>
    <submittedName>
        <fullName evidence="1">Uncharacterized protein</fullName>
    </submittedName>
</protein>
<keyword evidence="2" id="KW-1185">Reference proteome</keyword>
<evidence type="ECO:0000313" key="2">
    <source>
        <dbReference type="Proteomes" id="UP001285263"/>
    </source>
</evidence>
<dbReference type="Proteomes" id="UP001285263">
    <property type="component" value="Unassembled WGS sequence"/>
</dbReference>
<comment type="caution">
    <text evidence="1">The sequence shown here is derived from an EMBL/GenBank/DDBJ whole genome shotgun (WGS) entry which is preliminary data.</text>
</comment>
<gene>
    <name evidence="1" type="ORF">SNE35_16655</name>
</gene>
<evidence type="ECO:0000313" key="1">
    <source>
        <dbReference type="EMBL" id="MDY0746151.1"/>
    </source>
</evidence>